<protein>
    <recommendedName>
        <fullName evidence="6">MORN repeat-containing protein 5</fullName>
    </recommendedName>
</protein>
<keyword evidence="5" id="KW-1185">Reference proteome</keyword>
<feature type="signal peptide" evidence="3">
    <location>
        <begin position="1"/>
        <end position="17"/>
    </location>
</feature>
<reference evidence="4" key="1">
    <citation type="submission" date="2023-06" db="EMBL/GenBank/DDBJ databases">
        <title>Survivors Of The Sea: Transcriptome response of Skeletonema marinoi to long-term dormancy.</title>
        <authorList>
            <person name="Pinder M.I.M."/>
            <person name="Kourtchenko O."/>
            <person name="Robertson E.K."/>
            <person name="Larsson T."/>
            <person name="Maumus F."/>
            <person name="Osuna-Cruz C.M."/>
            <person name="Vancaester E."/>
            <person name="Stenow R."/>
            <person name="Vandepoele K."/>
            <person name="Ploug H."/>
            <person name="Bruchert V."/>
            <person name="Godhe A."/>
            <person name="Topel M."/>
        </authorList>
    </citation>
    <scope>NUCLEOTIDE SEQUENCE</scope>
    <source>
        <strain evidence="4">R05AC</strain>
    </source>
</reference>
<keyword evidence="3" id="KW-0732">Signal</keyword>
<dbReference type="AlphaFoldDB" id="A0AAD9DC41"/>
<sequence length="265" mass="29648">MWRIIAILLSIAGAVSSNPGAGAEGAPMVPTIQYQCKCGVVVVQSVATSDTDYGKVDDNDLMNEHIHKETDGTVSEGQSKAKDGLTYGEGTCTWVDGNIYDGELLFGKPHGDGKMKYKDGSEYAGGWLEGKQHGAGTITSMWQLYRYQGGWSYGEPHGKGVVAWFWNFIKFEGEYEDGQLVDVSTVRFSLLLRLIVVHKLLRRRFGLVLVLLCIFGWRVVVDELLDLYLRLLFLFYSQRRELAEVKAAESKEELDDDESINDEDE</sequence>
<dbReference type="PANTHER" id="PTHR23084:SF263">
    <property type="entry name" value="MORN REPEAT-CONTAINING PROTEIN 1"/>
    <property type="match status" value="1"/>
</dbReference>
<feature type="chain" id="PRO_5041967151" description="MORN repeat-containing protein 5" evidence="3">
    <location>
        <begin position="18"/>
        <end position="265"/>
    </location>
</feature>
<evidence type="ECO:0000313" key="5">
    <source>
        <dbReference type="Proteomes" id="UP001224775"/>
    </source>
</evidence>
<evidence type="ECO:0000313" key="4">
    <source>
        <dbReference type="EMBL" id="KAK1740353.1"/>
    </source>
</evidence>
<dbReference type="EMBL" id="JATAAI010000016">
    <property type="protein sequence ID" value="KAK1740353.1"/>
    <property type="molecule type" value="Genomic_DNA"/>
</dbReference>
<dbReference type="InterPro" id="IPR003409">
    <property type="entry name" value="MORN"/>
</dbReference>
<dbReference type="Pfam" id="PF02493">
    <property type="entry name" value="MORN"/>
    <property type="match status" value="4"/>
</dbReference>
<dbReference type="PANTHER" id="PTHR23084">
    <property type="entry name" value="PHOSPHATIDYLINOSITOL-4-PHOSPHATE 5-KINASE RELATED"/>
    <property type="match status" value="1"/>
</dbReference>
<dbReference type="SMART" id="SM00698">
    <property type="entry name" value="MORN"/>
    <property type="match status" value="3"/>
</dbReference>
<comment type="caution">
    <text evidence="4">The sequence shown here is derived from an EMBL/GenBank/DDBJ whole genome shotgun (WGS) entry which is preliminary data.</text>
</comment>
<gene>
    <name evidence="4" type="ORF">QTG54_009303</name>
</gene>
<feature type="region of interest" description="Disordered" evidence="2">
    <location>
        <begin position="245"/>
        <end position="265"/>
    </location>
</feature>
<proteinExistence type="predicted"/>
<evidence type="ECO:0000256" key="1">
    <source>
        <dbReference type="ARBA" id="ARBA00022737"/>
    </source>
</evidence>
<accession>A0AAD9DC41</accession>
<feature type="compositionally biased region" description="Acidic residues" evidence="2">
    <location>
        <begin position="252"/>
        <end position="265"/>
    </location>
</feature>
<keyword evidence="1" id="KW-0677">Repeat</keyword>
<evidence type="ECO:0000256" key="2">
    <source>
        <dbReference type="SAM" id="MobiDB-lite"/>
    </source>
</evidence>
<dbReference type="SUPFAM" id="SSF82185">
    <property type="entry name" value="Histone H3 K4-specific methyltransferase SET7/9 N-terminal domain"/>
    <property type="match status" value="1"/>
</dbReference>
<organism evidence="4 5">
    <name type="scientific">Skeletonema marinoi</name>
    <dbReference type="NCBI Taxonomy" id="267567"/>
    <lineage>
        <taxon>Eukaryota</taxon>
        <taxon>Sar</taxon>
        <taxon>Stramenopiles</taxon>
        <taxon>Ochrophyta</taxon>
        <taxon>Bacillariophyta</taxon>
        <taxon>Coscinodiscophyceae</taxon>
        <taxon>Thalassiosirophycidae</taxon>
        <taxon>Thalassiosirales</taxon>
        <taxon>Skeletonemataceae</taxon>
        <taxon>Skeletonema</taxon>
        <taxon>Skeletonema marinoi-dohrnii complex</taxon>
    </lineage>
</organism>
<dbReference type="Gene3D" id="2.20.110.10">
    <property type="entry name" value="Histone H3 K4-specific methyltransferase SET7/9 N-terminal domain"/>
    <property type="match status" value="2"/>
</dbReference>
<evidence type="ECO:0000256" key="3">
    <source>
        <dbReference type="SAM" id="SignalP"/>
    </source>
</evidence>
<dbReference type="Proteomes" id="UP001224775">
    <property type="component" value="Unassembled WGS sequence"/>
</dbReference>
<evidence type="ECO:0008006" key="6">
    <source>
        <dbReference type="Google" id="ProtNLM"/>
    </source>
</evidence>
<name>A0AAD9DC41_9STRA</name>